<dbReference type="RefSeq" id="WP_304994026.1">
    <property type="nucleotide sequence ID" value="NZ_CP101717.1"/>
</dbReference>
<feature type="signal peptide" evidence="1">
    <location>
        <begin position="1"/>
        <end position="21"/>
    </location>
</feature>
<name>A0AB38YC53_9GAMM</name>
<feature type="chain" id="PRO_5044329965" evidence="1">
    <location>
        <begin position="22"/>
        <end position="640"/>
    </location>
</feature>
<evidence type="ECO:0000313" key="2">
    <source>
        <dbReference type="EMBL" id="WLD56742.1"/>
    </source>
</evidence>
<protein>
    <submittedName>
        <fullName evidence="2">Uncharacterized protein</fullName>
    </submittedName>
</protein>
<dbReference type="AlphaFoldDB" id="A0AB38YC53"/>
<keyword evidence="1" id="KW-0732">Signal</keyword>
<organism evidence="2">
    <name type="scientific">Salinispirillum sp. LH 10-3-1</name>
    <dbReference type="NCBI Taxonomy" id="2952525"/>
    <lineage>
        <taxon>Bacteria</taxon>
        <taxon>Pseudomonadati</taxon>
        <taxon>Pseudomonadota</taxon>
        <taxon>Gammaproteobacteria</taxon>
        <taxon>Oceanospirillales</taxon>
        <taxon>Saccharospirillaceae</taxon>
        <taxon>Salinispirillum</taxon>
    </lineage>
</organism>
<evidence type="ECO:0000256" key="1">
    <source>
        <dbReference type="SAM" id="SignalP"/>
    </source>
</evidence>
<dbReference type="EMBL" id="CP101717">
    <property type="protein sequence ID" value="WLD56742.1"/>
    <property type="molecule type" value="Genomic_DNA"/>
</dbReference>
<sequence length="640" mass="72361">MRNVAWLLGFTLFLLSGVVSAQSRPATQEIIVGEWRNNVTTLDEIRDQRHYPSVRLVIECSGRNDCPPQLKNQDGRILRQYPSRYSISTVATGRHADQAYLLYRRSIPVVRNEQETYIVTYWLINDQGRRREFSLNSSVMDGQSIMPDGSLLQVSRVGASRVDRHGQRHQLINFPDGVRDYTVTTGLNSDVAIALRLNDDSLWACNLSQCMDSGVSLSERGDRSEILAIYPRTAHQLYLVAYKYINAYNKGMYGAEVDLATEQRQHGWLAHSMDRNLGFSPQVMVIDDDLVVQARNTTQRQSFALYHPVDTWSAALNPWPDIPAQFNRESFFELQASSGLQRVNSVMWNSVDFNEENGGRHSRVNYGLEPGWGTLIALEGRAGGRYLALSYLQQIDDRIAKASRWLSLVLDLNRLGEMSDSQTGLRLELDRSELWGDAATRLPGERQTLDDITIERQRMALYATMERGLYYGLSYTRQTQPGVVGFSNAQKDIVYSTLVPDLTVNMVQVAFGYDQLAYSRRYETNYNALYIDGSVSMGLGWLKDARDLAKEALTQVTQTDEKRSPVFGVSFTSELGYQIQRRSSRLWGAGVSAQAGYRLSGYYYGQGQGEESEIKSDEITRELSISGFQHGPFATLSLIF</sequence>
<reference evidence="2" key="1">
    <citation type="submission" date="2022-07" db="EMBL/GenBank/DDBJ databases">
        <title>Complete genome sequence of Salinispirillum sp. LH10-3-1 capable of multiple carbohydrate inversion isolated from a soda lake.</title>
        <authorList>
            <person name="Liu J."/>
            <person name="Zhai Y."/>
            <person name="Zhang H."/>
            <person name="Yang H."/>
            <person name="Qu J."/>
            <person name="Li J."/>
        </authorList>
    </citation>
    <scope>NUCLEOTIDE SEQUENCE</scope>
    <source>
        <strain evidence="2">LH 10-3-1</strain>
    </source>
</reference>
<proteinExistence type="predicted"/>
<gene>
    <name evidence="2" type="ORF">NFC81_08340</name>
</gene>
<accession>A0AB38YC53</accession>